<dbReference type="InterPro" id="IPR042099">
    <property type="entry name" value="ANL_N_sf"/>
</dbReference>
<evidence type="ECO:0000313" key="6">
    <source>
        <dbReference type="Proteomes" id="UP000295341"/>
    </source>
</evidence>
<comment type="similarity">
    <text evidence="1">Belongs to the ATP-dependent AMP-binding enzyme family.</text>
</comment>
<dbReference type="InterPro" id="IPR000873">
    <property type="entry name" value="AMP-dep_synth/lig_dom"/>
</dbReference>
<evidence type="ECO:0000256" key="1">
    <source>
        <dbReference type="ARBA" id="ARBA00006432"/>
    </source>
</evidence>
<feature type="domain" description="AMP-dependent synthetase/ligase" evidence="3">
    <location>
        <begin position="8"/>
        <end position="375"/>
    </location>
</feature>
<accession>A0A4S3JZ74</accession>
<protein>
    <submittedName>
        <fullName evidence="5">Acyl-CoA synthetase (AMP-forming)/AMP-acid ligase II</fullName>
    </submittedName>
</protein>
<dbReference type="PANTHER" id="PTHR43767:SF1">
    <property type="entry name" value="NONRIBOSOMAL PEPTIDE SYNTHASE PES1 (EUROFUNG)-RELATED"/>
    <property type="match status" value="1"/>
</dbReference>
<dbReference type="CDD" id="cd17631">
    <property type="entry name" value="FACL_FadD13-like"/>
    <property type="match status" value="1"/>
</dbReference>
<dbReference type="SUPFAM" id="SSF56801">
    <property type="entry name" value="Acetyl-CoA synthetase-like"/>
    <property type="match status" value="1"/>
</dbReference>
<organism evidence="5 6">
    <name type="scientific">Panacagrimonas perspica</name>
    <dbReference type="NCBI Taxonomy" id="381431"/>
    <lineage>
        <taxon>Bacteria</taxon>
        <taxon>Pseudomonadati</taxon>
        <taxon>Pseudomonadota</taxon>
        <taxon>Gammaproteobacteria</taxon>
        <taxon>Nevskiales</taxon>
        <taxon>Nevskiaceae</taxon>
        <taxon>Panacagrimonas</taxon>
    </lineage>
</organism>
<dbReference type="InterPro" id="IPR050237">
    <property type="entry name" value="ATP-dep_AMP-bd_enzyme"/>
</dbReference>
<keyword evidence="2 5" id="KW-0436">Ligase</keyword>
<dbReference type="AlphaFoldDB" id="A0A4S3JZ74"/>
<reference evidence="5 6" key="1">
    <citation type="submission" date="2019-03" db="EMBL/GenBank/DDBJ databases">
        <title>Genomic Encyclopedia of Type Strains, Phase IV (KMG-IV): sequencing the most valuable type-strain genomes for metagenomic binning, comparative biology and taxonomic classification.</title>
        <authorList>
            <person name="Goeker M."/>
        </authorList>
    </citation>
    <scope>NUCLEOTIDE SEQUENCE [LARGE SCALE GENOMIC DNA]</scope>
    <source>
        <strain evidence="5 6">DSM 26377</strain>
    </source>
</reference>
<dbReference type="RefSeq" id="WP_133882051.1">
    <property type="nucleotide sequence ID" value="NZ_MWIN01000037.1"/>
</dbReference>
<sequence>MYLTQSLHRAVRIHPKKLATIFGARRHDYATATDRVARLAGALRALGVSTGDRVGILSLNSDRYFEYYYATWWAGAVVNPCNTRWSVAEIAYSLQDCDTRVLLVDDAFLPRLAEIRAQASCLSVLIHCGDEPTPEGLLRYDDLISRTAPAEEHVRAGEDLAGIFYTGGTTGFPKGVMLPHRALYANALALSAAYVGDIGQLVGLHAAPMFHLADGMFMGALAVGGATHVMLPAFKPDEVAAVIESEKVSAALLVPTMIQMLVDSPAARERDLSSLQMLMYGGSPIAEAVIDRALALMPRLNMLQAYGMTEMAPVVTILGAEYHAGEGRKLGKVRSAGRPCSICDAKIVDEDGHEVARGTVGEIATRGPGMMLGYWNKPKETGNAIRDGWYFTGDGAYMDDDGFIFIADRLKDMIVTGGENVYSVEVENAVAQHPAVLQCAVIAIPDDRWGELVHACVVLRPGAAVTLEELQAKCKERIANYKVPRSMQVVEALPMSGAGKILKNKLREPHWAGRERRVG</sequence>
<name>A0A4S3JZ74_9GAMM</name>
<dbReference type="Gene3D" id="3.30.300.30">
    <property type="match status" value="1"/>
</dbReference>
<dbReference type="InterPro" id="IPR045851">
    <property type="entry name" value="AMP-bd_C_sf"/>
</dbReference>
<evidence type="ECO:0000313" key="5">
    <source>
        <dbReference type="EMBL" id="TDU28509.1"/>
    </source>
</evidence>
<proteinExistence type="inferred from homology"/>
<keyword evidence="6" id="KW-1185">Reference proteome</keyword>
<gene>
    <name evidence="5" type="ORF">DFR24_2881</name>
</gene>
<feature type="domain" description="AMP-binding enzyme C-terminal" evidence="4">
    <location>
        <begin position="425"/>
        <end position="500"/>
    </location>
</feature>
<dbReference type="PANTHER" id="PTHR43767">
    <property type="entry name" value="LONG-CHAIN-FATTY-ACID--COA LIGASE"/>
    <property type="match status" value="1"/>
</dbReference>
<dbReference type="Pfam" id="PF13193">
    <property type="entry name" value="AMP-binding_C"/>
    <property type="match status" value="1"/>
</dbReference>
<evidence type="ECO:0000259" key="4">
    <source>
        <dbReference type="Pfam" id="PF13193"/>
    </source>
</evidence>
<comment type="caution">
    <text evidence="5">The sequence shown here is derived from an EMBL/GenBank/DDBJ whole genome shotgun (WGS) entry which is preliminary data.</text>
</comment>
<dbReference type="EMBL" id="SOBT01000009">
    <property type="protein sequence ID" value="TDU28509.1"/>
    <property type="molecule type" value="Genomic_DNA"/>
</dbReference>
<dbReference type="GO" id="GO:0016878">
    <property type="term" value="F:acid-thiol ligase activity"/>
    <property type="evidence" value="ECO:0007669"/>
    <property type="project" value="UniProtKB-ARBA"/>
</dbReference>
<dbReference type="Gene3D" id="3.40.50.12780">
    <property type="entry name" value="N-terminal domain of ligase-like"/>
    <property type="match status" value="1"/>
</dbReference>
<evidence type="ECO:0000256" key="2">
    <source>
        <dbReference type="ARBA" id="ARBA00022598"/>
    </source>
</evidence>
<dbReference type="FunFam" id="3.30.300.30:FF:000008">
    <property type="entry name" value="2,3-dihydroxybenzoate-AMP ligase"/>
    <property type="match status" value="1"/>
</dbReference>
<dbReference type="NCBIfam" id="NF004837">
    <property type="entry name" value="PRK06187.1"/>
    <property type="match status" value="1"/>
</dbReference>
<dbReference type="Proteomes" id="UP000295341">
    <property type="component" value="Unassembled WGS sequence"/>
</dbReference>
<dbReference type="PROSITE" id="PS00455">
    <property type="entry name" value="AMP_BINDING"/>
    <property type="match status" value="1"/>
</dbReference>
<dbReference type="InterPro" id="IPR025110">
    <property type="entry name" value="AMP-bd_C"/>
</dbReference>
<evidence type="ECO:0000259" key="3">
    <source>
        <dbReference type="Pfam" id="PF00501"/>
    </source>
</evidence>
<dbReference type="OrthoDB" id="9803968at2"/>
<dbReference type="Pfam" id="PF00501">
    <property type="entry name" value="AMP-binding"/>
    <property type="match status" value="1"/>
</dbReference>
<dbReference type="InterPro" id="IPR020845">
    <property type="entry name" value="AMP-binding_CS"/>
</dbReference>